<comment type="caution">
    <text evidence="1">The sequence shown here is derived from an EMBL/GenBank/DDBJ whole genome shotgun (WGS) entry which is preliminary data.</text>
</comment>
<evidence type="ECO:0000313" key="1">
    <source>
        <dbReference type="EMBL" id="GBP36874.1"/>
    </source>
</evidence>
<accession>A0A4C1VFV8</accession>
<organism evidence="1 2">
    <name type="scientific">Eumeta variegata</name>
    <name type="common">Bagworm moth</name>
    <name type="synonym">Eumeta japonica</name>
    <dbReference type="NCBI Taxonomy" id="151549"/>
    <lineage>
        <taxon>Eukaryota</taxon>
        <taxon>Metazoa</taxon>
        <taxon>Ecdysozoa</taxon>
        <taxon>Arthropoda</taxon>
        <taxon>Hexapoda</taxon>
        <taxon>Insecta</taxon>
        <taxon>Pterygota</taxon>
        <taxon>Neoptera</taxon>
        <taxon>Endopterygota</taxon>
        <taxon>Lepidoptera</taxon>
        <taxon>Glossata</taxon>
        <taxon>Ditrysia</taxon>
        <taxon>Tineoidea</taxon>
        <taxon>Psychidae</taxon>
        <taxon>Oiketicinae</taxon>
        <taxon>Eumeta</taxon>
    </lineage>
</organism>
<proteinExistence type="predicted"/>
<reference evidence="1 2" key="1">
    <citation type="journal article" date="2019" name="Commun. Biol.">
        <title>The bagworm genome reveals a unique fibroin gene that provides high tensile strength.</title>
        <authorList>
            <person name="Kono N."/>
            <person name="Nakamura H."/>
            <person name="Ohtoshi R."/>
            <person name="Tomita M."/>
            <person name="Numata K."/>
            <person name="Arakawa K."/>
        </authorList>
    </citation>
    <scope>NUCLEOTIDE SEQUENCE [LARGE SCALE GENOMIC DNA]</scope>
</reference>
<sequence length="131" mass="15121">MLHRILRLPIATKDDPRSGGPTMVVTEEMVKKSKRFLAGHRITVRFAAEKTKLLTGSVHSILHKRLRMKKLKWNMKGQRFKDDEAVVGAVQEFLSAHDEKLIGAHRYPAFDSDFGLDQRTFRLHSQSKFCF</sequence>
<dbReference type="EMBL" id="BGZK01000324">
    <property type="protein sequence ID" value="GBP36874.1"/>
    <property type="molecule type" value="Genomic_DNA"/>
</dbReference>
<dbReference type="Proteomes" id="UP000299102">
    <property type="component" value="Unassembled WGS sequence"/>
</dbReference>
<gene>
    <name evidence="1" type="ORF">EVAR_96121_1</name>
</gene>
<protein>
    <submittedName>
        <fullName evidence="1">Uncharacterized protein</fullName>
    </submittedName>
</protein>
<evidence type="ECO:0000313" key="2">
    <source>
        <dbReference type="Proteomes" id="UP000299102"/>
    </source>
</evidence>
<name>A0A4C1VFV8_EUMVA</name>
<keyword evidence="2" id="KW-1185">Reference proteome</keyword>
<dbReference type="AlphaFoldDB" id="A0A4C1VFV8"/>